<keyword evidence="7" id="KW-0547">Nucleotide-binding</keyword>
<dbReference type="SMART" id="SM00173">
    <property type="entry name" value="RAS"/>
    <property type="match status" value="1"/>
</dbReference>
<dbReference type="CDD" id="cd01869">
    <property type="entry name" value="Rab1_Ypt1"/>
    <property type="match status" value="1"/>
</dbReference>
<dbReference type="Gene3D" id="1.25.50.20">
    <property type="match status" value="1"/>
</dbReference>
<keyword evidence="9 18" id="KW-0862">Zinc</keyword>
<dbReference type="HOGENOM" id="CLU_003705_0_0_1"/>
<dbReference type="GO" id="GO:0015031">
    <property type="term" value="P:protein transport"/>
    <property type="evidence" value="ECO:0007669"/>
    <property type="project" value="UniProtKB-KW"/>
</dbReference>
<evidence type="ECO:0000256" key="10">
    <source>
        <dbReference type="ARBA" id="ARBA00022927"/>
    </source>
</evidence>
<dbReference type="InterPro" id="IPR045357">
    <property type="entry name" value="Aminopeptidase_N-like_N"/>
</dbReference>
<accession>A0A0D2HP91</accession>
<dbReference type="PROSITE" id="PS51420">
    <property type="entry name" value="RHO"/>
    <property type="match status" value="1"/>
</dbReference>
<feature type="domain" description="Aminopeptidase N-like N-terminal" evidence="22">
    <location>
        <begin position="15"/>
        <end position="213"/>
    </location>
</feature>
<dbReference type="PANTHER" id="PTHR11533">
    <property type="entry name" value="PROTEASE M1 ZINC METALLOPROTEASE"/>
    <property type="match status" value="1"/>
</dbReference>
<evidence type="ECO:0000256" key="5">
    <source>
        <dbReference type="ARBA" id="ARBA00022670"/>
    </source>
</evidence>
<evidence type="ECO:0000256" key="7">
    <source>
        <dbReference type="ARBA" id="ARBA00022741"/>
    </source>
</evidence>
<dbReference type="SUPFAM" id="SSF55486">
    <property type="entry name" value="Metalloproteases ('zincins'), catalytic domain"/>
    <property type="match status" value="1"/>
</dbReference>
<dbReference type="NCBIfam" id="TIGR00231">
    <property type="entry name" value="small_GTP"/>
    <property type="match status" value="1"/>
</dbReference>
<dbReference type="GO" id="GO:0006508">
    <property type="term" value="P:proteolysis"/>
    <property type="evidence" value="ECO:0007669"/>
    <property type="project" value="UniProtKB-KW"/>
</dbReference>
<comment type="similarity">
    <text evidence="1">Belongs to the small GTPase superfamily. Rab family.</text>
</comment>
<dbReference type="GO" id="GO:0008270">
    <property type="term" value="F:zinc ion binding"/>
    <property type="evidence" value="ECO:0007669"/>
    <property type="project" value="InterPro"/>
</dbReference>
<dbReference type="Gene3D" id="2.60.40.1730">
    <property type="entry name" value="tricorn interacting facor f3 domain"/>
    <property type="match status" value="1"/>
</dbReference>
<keyword evidence="12" id="KW-0342">GTP-binding</keyword>
<dbReference type="SMART" id="SM00177">
    <property type="entry name" value="ARF"/>
    <property type="match status" value="1"/>
</dbReference>
<feature type="binding site" evidence="18">
    <location>
        <position position="325"/>
    </location>
    <ligand>
        <name>Zn(2+)</name>
        <dbReference type="ChEBI" id="CHEBI:29105"/>
        <note>catalytic</note>
    </ligand>
</feature>
<keyword evidence="24" id="KW-1185">Reference proteome</keyword>
<dbReference type="PRINTS" id="PR00449">
    <property type="entry name" value="RASTRNSFRMNG"/>
</dbReference>
<dbReference type="Pfam" id="PF00071">
    <property type="entry name" value="Ras"/>
    <property type="match status" value="1"/>
</dbReference>
<feature type="domain" description="Peptidase M1 membrane alanine aminopeptidase" evidence="20">
    <location>
        <begin position="253"/>
        <end position="470"/>
    </location>
</feature>
<evidence type="ECO:0000256" key="13">
    <source>
        <dbReference type="ARBA" id="ARBA00023288"/>
    </source>
</evidence>
<evidence type="ECO:0000256" key="17">
    <source>
        <dbReference type="PIRSR" id="PIRSR634016-1"/>
    </source>
</evidence>
<dbReference type="SMART" id="SM00174">
    <property type="entry name" value="RHO"/>
    <property type="match status" value="1"/>
</dbReference>
<dbReference type="GO" id="GO:0034045">
    <property type="term" value="C:phagophore assembly site membrane"/>
    <property type="evidence" value="ECO:0007669"/>
    <property type="project" value="UniProtKB-SubCell"/>
</dbReference>
<feature type="site" description="Transition state stabilizer" evidence="19">
    <location>
        <position position="411"/>
    </location>
</feature>
<dbReference type="InterPro" id="IPR014782">
    <property type="entry name" value="Peptidase_M1_dom"/>
</dbReference>
<dbReference type="OrthoDB" id="10031169at2759"/>
<evidence type="ECO:0000256" key="2">
    <source>
        <dbReference type="ARBA" id="ARBA00010136"/>
    </source>
</evidence>
<dbReference type="GO" id="GO:0005525">
    <property type="term" value="F:GTP binding"/>
    <property type="evidence" value="ECO:0007669"/>
    <property type="project" value="UniProtKB-KW"/>
</dbReference>
<evidence type="ECO:0000256" key="1">
    <source>
        <dbReference type="ARBA" id="ARBA00006270"/>
    </source>
</evidence>
<keyword evidence="14" id="KW-0636">Prenylation</keyword>
<dbReference type="GO" id="GO:0043171">
    <property type="term" value="P:peptide catabolic process"/>
    <property type="evidence" value="ECO:0007669"/>
    <property type="project" value="TreeGrafter"/>
</dbReference>
<dbReference type="FunFam" id="3.40.50.300:FF:000069">
    <property type="entry name" value="Ras GTP-binding protein YPT1"/>
    <property type="match status" value="1"/>
</dbReference>
<dbReference type="Pfam" id="PF11838">
    <property type="entry name" value="ERAP1_C"/>
    <property type="match status" value="1"/>
</dbReference>
<evidence type="ECO:0000256" key="11">
    <source>
        <dbReference type="ARBA" id="ARBA00023049"/>
    </source>
</evidence>
<dbReference type="SUPFAM" id="SSF52540">
    <property type="entry name" value="P-loop containing nucleoside triphosphate hydrolases"/>
    <property type="match status" value="1"/>
</dbReference>
<dbReference type="InterPro" id="IPR027417">
    <property type="entry name" value="P-loop_NTPase"/>
</dbReference>
<comment type="cofactor">
    <cofactor evidence="18">
        <name>Zn(2+)</name>
        <dbReference type="ChEBI" id="CHEBI:29105"/>
    </cofactor>
    <text evidence="18">Binds 1 zinc ion per subunit.</text>
</comment>
<evidence type="ECO:0000313" key="23">
    <source>
        <dbReference type="EMBL" id="KIW92655.1"/>
    </source>
</evidence>
<dbReference type="RefSeq" id="XP_016619324.1">
    <property type="nucleotide sequence ID" value="XM_016764242.1"/>
</dbReference>
<dbReference type="InterPro" id="IPR027268">
    <property type="entry name" value="Peptidase_M4/M1_CTD_sf"/>
</dbReference>
<dbReference type="InterPro" id="IPR050344">
    <property type="entry name" value="Peptidase_M1_aminopeptidases"/>
</dbReference>
<dbReference type="Gene3D" id="3.40.50.300">
    <property type="entry name" value="P-loop containing nucleotide triphosphate hydrolases"/>
    <property type="match status" value="1"/>
</dbReference>
<dbReference type="Pfam" id="PF17900">
    <property type="entry name" value="Peptidase_M1_N"/>
    <property type="match status" value="1"/>
</dbReference>
<evidence type="ECO:0000259" key="22">
    <source>
        <dbReference type="Pfam" id="PF17900"/>
    </source>
</evidence>
<keyword evidence="6 18" id="KW-0479">Metal-binding</keyword>
<evidence type="ECO:0000256" key="15">
    <source>
        <dbReference type="ARBA" id="ARBA00060489"/>
    </source>
</evidence>
<evidence type="ECO:0000256" key="19">
    <source>
        <dbReference type="PIRSR" id="PIRSR634016-4"/>
    </source>
</evidence>
<feature type="binding site" evidence="18">
    <location>
        <position position="329"/>
    </location>
    <ligand>
        <name>Zn(2+)</name>
        <dbReference type="ChEBI" id="CHEBI:29105"/>
        <note>catalytic</note>
    </ligand>
</feature>
<evidence type="ECO:0000256" key="4">
    <source>
        <dbReference type="ARBA" id="ARBA00022448"/>
    </source>
</evidence>
<evidence type="ECO:0000313" key="24">
    <source>
        <dbReference type="Proteomes" id="UP000053789"/>
    </source>
</evidence>
<protein>
    <recommendedName>
        <fullName evidence="16">GTP-binding protein ypt1</fullName>
    </recommendedName>
</protein>
<dbReference type="SMART" id="SM00175">
    <property type="entry name" value="RAB"/>
    <property type="match status" value="1"/>
</dbReference>
<dbReference type="Gene3D" id="2.60.40.1910">
    <property type="match status" value="1"/>
</dbReference>
<dbReference type="GO" id="GO:0042277">
    <property type="term" value="F:peptide binding"/>
    <property type="evidence" value="ECO:0007669"/>
    <property type="project" value="TreeGrafter"/>
</dbReference>
<dbReference type="PANTHER" id="PTHR11533:SF171">
    <property type="entry name" value="AMINOPEPTIDASE"/>
    <property type="match status" value="1"/>
</dbReference>
<gene>
    <name evidence="23" type="ORF">Z519_06502</name>
</gene>
<feature type="binding site" evidence="18">
    <location>
        <position position="348"/>
    </location>
    <ligand>
        <name>Zn(2+)</name>
        <dbReference type="ChEBI" id="CHEBI:29105"/>
        <note>catalytic</note>
    </ligand>
</feature>
<dbReference type="InterPro" id="IPR024571">
    <property type="entry name" value="ERAP1-like_C_dom"/>
</dbReference>
<dbReference type="Proteomes" id="UP000053789">
    <property type="component" value="Unassembled WGS sequence"/>
</dbReference>
<evidence type="ECO:0000256" key="6">
    <source>
        <dbReference type="ARBA" id="ARBA00022723"/>
    </source>
</evidence>
<comment type="similarity">
    <text evidence="2">Belongs to the peptidase M1 family.</text>
</comment>
<evidence type="ECO:0000256" key="12">
    <source>
        <dbReference type="ARBA" id="ARBA00023134"/>
    </source>
</evidence>
<dbReference type="InterPro" id="IPR057289">
    <property type="entry name" value="Rab1/Ypt1"/>
</dbReference>
<keyword evidence="11" id="KW-0482">Metalloprotease</keyword>
<name>A0A0D2HP91_CLAB1</name>
<keyword evidence="8" id="KW-0378">Hydrolase</keyword>
<evidence type="ECO:0000259" key="21">
    <source>
        <dbReference type="Pfam" id="PF11838"/>
    </source>
</evidence>
<evidence type="ECO:0000256" key="8">
    <source>
        <dbReference type="ARBA" id="ARBA00022801"/>
    </source>
</evidence>
<dbReference type="AlphaFoldDB" id="A0A0D2HP91"/>
<dbReference type="FunFam" id="1.10.390.10:FF:000001">
    <property type="entry name" value="Aminopeptidase"/>
    <property type="match status" value="1"/>
</dbReference>
<evidence type="ECO:0000256" key="3">
    <source>
        <dbReference type="ARBA" id="ARBA00022438"/>
    </source>
</evidence>
<dbReference type="Gene3D" id="1.10.390.10">
    <property type="entry name" value="Neutral Protease Domain 2"/>
    <property type="match status" value="1"/>
</dbReference>
<organism evidence="23 24">
    <name type="scientific">Cladophialophora bantiana (strain ATCC 10958 / CBS 173.52 / CDC B-1940 / NIH 8579)</name>
    <name type="common">Xylohypha bantiana</name>
    <dbReference type="NCBI Taxonomy" id="1442370"/>
    <lineage>
        <taxon>Eukaryota</taxon>
        <taxon>Fungi</taxon>
        <taxon>Dikarya</taxon>
        <taxon>Ascomycota</taxon>
        <taxon>Pezizomycotina</taxon>
        <taxon>Eurotiomycetes</taxon>
        <taxon>Chaetothyriomycetidae</taxon>
        <taxon>Chaetothyriales</taxon>
        <taxon>Herpotrichiellaceae</taxon>
        <taxon>Cladophialophora</taxon>
    </lineage>
</organism>
<dbReference type="VEuPathDB" id="FungiDB:Z519_06502"/>
<dbReference type="InterPro" id="IPR034016">
    <property type="entry name" value="M1_APN-typ"/>
</dbReference>
<dbReference type="InterPro" id="IPR005225">
    <property type="entry name" value="Small_GTP-bd"/>
</dbReference>
<dbReference type="InterPro" id="IPR001806">
    <property type="entry name" value="Small_GTPase"/>
</dbReference>
<dbReference type="FunFam" id="1.25.50.20:FF:000002">
    <property type="entry name" value="Aminopeptidase"/>
    <property type="match status" value="1"/>
</dbReference>
<dbReference type="FunFam" id="2.60.40.1910:FF:000004">
    <property type="entry name" value="Aminopeptidase"/>
    <property type="match status" value="1"/>
</dbReference>
<dbReference type="EMBL" id="KN846988">
    <property type="protein sequence ID" value="KIW92655.1"/>
    <property type="molecule type" value="Genomic_DNA"/>
</dbReference>
<evidence type="ECO:0000256" key="16">
    <source>
        <dbReference type="ARBA" id="ARBA00074496"/>
    </source>
</evidence>
<dbReference type="SUPFAM" id="SSF63737">
    <property type="entry name" value="Leukotriene A4 hydrolase N-terminal domain"/>
    <property type="match status" value="1"/>
</dbReference>
<sequence length="1093" mass="122046">MAPPSDRDILPDTIKPLNYDLSLYNLEFGGNWSYDGTVKVDSKVKQETQELVLNVKELEIKNAEVLSKDGGSTITSMADVSYDKKSERATIKFSGKIPSGDAVFAIGFRGTMNNAMEGFYRSKYKPAVTPAAGTPKDGGYHYMFSTQFEACAARRAFPCFDEPNLKASFEFEVEIPEDLVALSNMPEKSTSKGSKDGLKKVSFEKTPAMSTYLAAWAIGDFEYVEGFTERKYNGKPLPVRVYTTRGLKEQGRFAMEHAHKTLDYFSDVFGIEYPLPKSDLLAVHEFAMGAMENWGLVTYRTTAVLYDEEKSDARFKNRVAYVVAHELAHQWFGNLVTMDWWNELWLNEGFATWVGWLAVDHLHPEWKVWSQFVAEAVQTALELDSLRASHPIEVPVRNALEADQIFDHISYLKGSSVIRMLSNYLGQEIFLKGVGDYLKIHAYGNAKTNDLWAALSAASGQDVQTFMDPWIRKIGFPVITIAEEPGQISIRQSRFLTTGDVKAEEDETMWWVPVGLKTGTPVKIVHSALTQKQDTVRDVDDAFYKINADQSGFYRANYPPQRLMKLGEAHEQLSIEDKIGLMGDATALAIAGNGTTAALLSLLEGFKDEKSFLVWQQIAGSLSKVRQVFASNKEISAALKKFTLKLVSPAAEAIGWNYPEGEDYLTGQSRKLLLSTAAGAGHQGIISEGQKKFAAWKSGDEKAIHQNLRGVIFNLAVANGGQEEYDTVKQEFIKTTSVDGKEICIQALGRSKNSDHAWDLLEFVTSEEVPPQDAHGGIIAVSNNNETRNVAWEYTKQNWPRVFKRLGVTSVVIDRWIKSGLPKYSDLKVRDDIDQFFKDKETGQFSRSLVIVYDTITGNARYKERDEAELLEWGCIMSIFPSLLEPPVPSSTMNPEYDYLFKLLLIGDSGVGKSCLLLRFADDTYTESYISTIGVDFKIRTIELDGKTVKLQIWDTAGQERFRTITSSYYRGAHGICVVYDVTDMDSFNNVKQWLQEIDRYATEGVNKLLVGNKSDMSDKKVVEYTMAKEFADSLGIPFLETSAKNASNVEQAFLTMARQIKERMGTTTVNNKPTVQVGQGQGVQSGAAGGCC</sequence>
<dbReference type="Pfam" id="PF01433">
    <property type="entry name" value="Peptidase_M1"/>
    <property type="match status" value="1"/>
</dbReference>
<evidence type="ECO:0000259" key="20">
    <source>
        <dbReference type="Pfam" id="PF01433"/>
    </source>
</evidence>
<dbReference type="GO" id="GO:0070006">
    <property type="term" value="F:metalloaminopeptidase activity"/>
    <property type="evidence" value="ECO:0007669"/>
    <property type="project" value="TreeGrafter"/>
</dbReference>
<dbReference type="SMART" id="SM00176">
    <property type="entry name" value="RAN"/>
    <property type="match status" value="1"/>
</dbReference>
<dbReference type="PROSITE" id="PS51419">
    <property type="entry name" value="RAB"/>
    <property type="match status" value="1"/>
</dbReference>
<proteinExistence type="inferred from homology"/>
<feature type="domain" description="ERAP1-like C-terminal" evidence="21">
    <location>
        <begin position="543"/>
        <end position="856"/>
    </location>
</feature>
<dbReference type="FunFam" id="2.60.40.1730:FF:000002">
    <property type="entry name" value="Aminopeptidase"/>
    <property type="match status" value="1"/>
</dbReference>
<dbReference type="PROSITE" id="PS51417">
    <property type="entry name" value="ARF"/>
    <property type="match status" value="1"/>
</dbReference>
<dbReference type="PROSITE" id="PS51421">
    <property type="entry name" value="RAS"/>
    <property type="match status" value="1"/>
</dbReference>
<keyword evidence="4" id="KW-0813">Transport</keyword>
<dbReference type="GO" id="GO:0003924">
    <property type="term" value="F:GTPase activity"/>
    <property type="evidence" value="ECO:0007669"/>
    <property type="project" value="InterPro"/>
</dbReference>
<feature type="active site" description="Proton acceptor" evidence="17">
    <location>
        <position position="326"/>
    </location>
</feature>
<keyword evidence="3" id="KW-0031">Aminopeptidase</keyword>
<comment type="subcellular location">
    <subcellularLocation>
        <location evidence="15">Preautophagosomal structure membrane</location>
        <topology evidence="15">Lipid-anchor</topology>
        <orientation evidence="15">Cytoplasmic side</orientation>
    </subcellularLocation>
</comment>
<keyword evidence="13" id="KW-0449">Lipoprotein</keyword>
<reference evidence="23" key="1">
    <citation type="submission" date="2015-01" db="EMBL/GenBank/DDBJ databases">
        <title>The Genome Sequence of Cladophialophora bantiana CBS 173.52.</title>
        <authorList>
            <consortium name="The Broad Institute Genomics Platform"/>
            <person name="Cuomo C."/>
            <person name="de Hoog S."/>
            <person name="Gorbushina A."/>
            <person name="Stielow B."/>
            <person name="Teixiera M."/>
            <person name="Abouelleil A."/>
            <person name="Chapman S.B."/>
            <person name="Priest M."/>
            <person name="Young S.K."/>
            <person name="Wortman J."/>
            <person name="Nusbaum C."/>
            <person name="Birren B."/>
        </authorList>
    </citation>
    <scope>NUCLEOTIDE SEQUENCE [LARGE SCALE GENOMIC DNA]</scope>
    <source>
        <strain evidence="23">CBS 173.52</strain>
    </source>
</reference>
<evidence type="ECO:0000256" key="14">
    <source>
        <dbReference type="ARBA" id="ARBA00023289"/>
    </source>
</evidence>
<evidence type="ECO:0000256" key="18">
    <source>
        <dbReference type="PIRSR" id="PIRSR634016-3"/>
    </source>
</evidence>
<dbReference type="MEROPS" id="M01.A25"/>
<evidence type="ECO:0000256" key="9">
    <source>
        <dbReference type="ARBA" id="ARBA00022833"/>
    </source>
</evidence>
<keyword evidence="10" id="KW-0653">Protein transport</keyword>
<dbReference type="CDD" id="cd09601">
    <property type="entry name" value="M1_APN-Q_like"/>
    <property type="match status" value="1"/>
</dbReference>
<keyword evidence="5" id="KW-0645">Protease</keyword>
<dbReference type="GeneID" id="27699430"/>
<dbReference type="InterPro" id="IPR042097">
    <property type="entry name" value="Aminopeptidase_N-like_N_sf"/>
</dbReference>